<feature type="transmembrane region" description="Helical" evidence="1">
    <location>
        <begin position="142"/>
        <end position="159"/>
    </location>
</feature>
<dbReference type="RefSeq" id="WP_096958614.1">
    <property type="nucleotide sequence ID" value="NZ_CAIZVD010000001.1"/>
</dbReference>
<dbReference type="Pfam" id="PF14296">
    <property type="entry name" value="O-ag_pol_Wzy"/>
    <property type="match status" value="1"/>
</dbReference>
<evidence type="ECO:0000313" key="4">
    <source>
        <dbReference type="Proteomes" id="UP000460654"/>
    </source>
</evidence>
<feature type="transmembrane region" description="Helical" evidence="1">
    <location>
        <begin position="368"/>
        <end position="386"/>
    </location>
</feature>
<dbReference type="EMBL" id="QYOH01000001">
    <property type="protein sequence ID" value="TXU37993.1"/>
    <property type="molecule type" value="Genomic_DNA"/>
</dbReference>
<evidence type="ECO:0000313" key="3">
    <source>
        <dbReference type="EMBL" id="TXU37993.1"/>
    </source>
</evidence>
<dbReference type="AlphaFoldDB" id="A0A768SJC9"/>
<dbReference type="InterPro" id="IPR029468">
    <property type="entry name" value="O-ag_pol_Wzy"/>
</dbReference>
<feature type="transmembrane region" description="Helical" evidence="1">
    <location>
        <begin position="7"/>
        <end position="27"/>
    </location>
</feature>
<feature type="transmembrane region" description="Helical" evidence="1">
    <location>
        <begin position="249"/>
        <end position="267"/>
    </location>
</feature>
<accession>A0A768SJC9</accession>
<gene>
    <name evidence="2" type="primary">wzy</name>
    <name evidence="3" type="ORF">D4N09_00490</name>
    <name evidence="2" type="ORF">HVV39_01730</name>
</gene>
<organism evidence="2 5">
    <name type="scientific">Escherichia coli</name>
    <dbReference type="NCBI Taxonomy" id="562"/>
    <lineage>
        <taxon>Bacteria</taxon>
        <taxon>Pseudomonadati</taxon>
        <taxon>Pseudomonadota</taxon>
        <taxon>Gammaproteobacteria</taxon>
        <taxon>Enterobacterales</taxon>
        <taxon>Enterobacteriaceae</taxon>
        <taxon>Escherichia</taxon>
    </lineage>
</organism>
<reference evidence="3 4" key="1">
    <citation type="submission" date="2018-09" db="EMBL/GenBank/DDBJ databases">
        <title>Persistent metagenomic signatures of early life antibiotic treatment in the infant gut microbiota and resistome.</title>
        <authorList>
            <person name="Gasparrini A.J."/>
        </authorList>
    </citation>
    <scope>NUCLEOTIDE SEQUENCE [LARGE SCALE GENOMIC DNA]</scope>
    <source>
        <strain evidence="3 4">T0181B.E-10</strain>
    </source>
</reference>
<dbReference type="EMBL" id="CP055981">
    <property type="protein sequence ID" value="QMS36813.1"/>
    <property type="molecule type" value="Genomic_DNA"/>
</dbReference>
<dbReference type="Proteomes" id="UP000460654">
    <property type="component" value="Unassembled WGS sequence"/>
</dbReference>
<evidence type="ECO:0000313" key="5">
    <source>
        <dbReference type="Proteomes" id="UP000514533"/>
    </source>
</evidence>
<feature type="transmembrane region" description="Helical" evidence="1">
    <location>
        <begin position="33"/>
        <end position="51"/>
    </location>
</feature>
<dbReference type="Proteomes" id="UP000514533">
    <property type="component" value="Chromosome"/>
</dbReference>
<keyword evidence="1" id="KW-0812">Transmembrane</keyword>
<evidence type="ECO:0000256" key="1">
    <source>
        <dbReference type="SAM" id="Phobius"/>
    </source>
</evidence>
<evidence type="ECO:0000313" key="2">
    <source>
        <dbReference type="EMBL" id="QMS36813.1"/>
    </source>
</evidence>
<feature type="transmembrane region" description="Helical" evidence="1">
    <location>
        <begin position="213"/>
        <end position="243"/>
    </location>
</feature>
<reference evidence="2 5" key="2">
    <citation type="submission" date="2020-06" db="EMBL/GenBank/DDBJ databases">
        <title>REHAB project genomes.</title>
        <authorList>
            <person name="Shaw L.P."/>
        </authorList>
    </citation>
    <scope>NUCLEOTIDE SEQUENCE [LARGE SCALE GENOMIC DNA]</scope>
    <source>
        <strain evidence="2 5">RHB01-C20</strain>
    </source>
</reference>
<name>A0A768SJC9_ECOLX</name>
<feature type="transmembrane region" description="Helical" evidence="1">
    <location>
        <begin position="101"/>
        <end position="121"/>
    </location>
</feature>
<protein>
    <submittedName>
        <fullName evidence="2">O-antigen polysaccharide polymerase Wzy</fullName>
    </submittedName>
</protein>
<keyword evidence="1" id="KW-0472">Membrane</keyword>
<sequence>MKRNFYILLLLFSLLFNIIVYLCSDLITEYCDVYYIFCIVVYITLILLGTYQQKGITMLLIFQAPFGLFILGRFIAHYLDGALNLETIDFFYATRLNTEEVINYLSINMFFFIMVFVGYAIPSIKMPGQHYDLRLNETVVRYFSRIVVIVTITGIALTLKDLYNAVSQYGYSALYIIKKENANDSSSMFVTLLLVAIGIVAKENSRSELKILMTVLFFYSFALLLMGARGPMMTYILLWLWLYKKDIKIFKFGLLALLILSLVQFISSLMRTSDAQYNIFAKALYDIGTTFIVLPFSYYITDWPNIALLQNFVPLVSRVSSLFLEIKPYEANLANYLGYYLNQDLYWKGVGLGWSVVADFSIYSNRNVVLLCIFAFFLGCILKNLDNSGKNKGVKYGLSTSLILPLGFLYRSGLFSIVPLAIYFFVTFFMLYLISNMLRRINLAN</sequence>
<proteinExistence type="predicted"/>
<keyword evidence="1" id="KW-1133">Transmembrane helix</keyword>
<feature type="transmembrane region" description="Helical" evidence="1">
    <location>
        <begin position="416"/>
        <end position="434"/>
    </location>
</feature>
<feature type="transmembrane region" description="Helical" evidence="1">
    <location>
        <begin position="58"/>
        <end position="76"/>
    </location>
</feature>
<feature type="transmembrane region" description="Helical" evidence="1">
    <location>
        <begin position="185"/>
        <end position="201"/>
    </location>
</feature>